<evidence type="ECO:0000313" key="9">
    <source>
        <dbReference type="EMBL" id="TPX68283.1"/>
    </source>
</evidence>
<evidence type="ECO:0000256" key="7">
    <source>
        <dbReference type="SAM" id="Phobius"/>
    </source>
</evidence>
<reference evidence="9 10" key="1">
    <citation type="journal article" date="2019" name="Sci. Rep.">
        <title>Comparative genomics of chytrid fungi reveal insights into the obligate biotrophic and pathogenic lifestyle of Synchytrium endobioticum.</title>
        <authorList>
            <person name="van de Vossenberg B.T.L.H."/>
            <person name="Warris S."/>
            <person name="Nguyen H.D.T."/>
            <person name="van Gent-Pelzer M.P.E."/>
            <person name="Joly D.L."/>
            <person name="van de Geest H.C."/>
            <person name="Bonants P.J.M."/>
            <person name="Smith D.S."/>
            <person name="Levesque C.A."/>
            <person name="van der Lee T.A.J."/>
        </authorList>
    </citation>
    <scope>NUCLEOTIDE SEQUENCE [LARGE SCALE GENOMIC DNA]</scope>
    <source>
        <strain evidence="9 10">CBS 675.73</strain>
    </source>
</reference>
<dbReference type="PANTHER" id="PTHR48022:SF2">
    <property type="entry name" value="PLASTIDIC GLUCOSE TRANSPORTER 4"/>
    <property type="match status" value="1"/>
</dbReference>
<dbReference type="Gene3D" id="1.20.1250.20">
    <property type="entry name" value="MFS general substrate transporter like domains"/>
    <property type="match status" value="1"/>
</dbReference>
<organism evidence="9 10">
    <name type="scientific">Chytriomyces confervae</name>
    <dbReference type="NCBI Taxonomy" id="246404"/>
    <lineage>
        <taxon>Eukaryota</taxon>
        <taxon>Fungi</taxon>
        <taxon>Fungi incertae sedis</taxon>
        <taxon>Chytridiomycota</taxon>
        <taxon>Chytridiomycota incertae sedis</taxon>
        <taxon>Chytridiomycetes</taxon>
        <taxon>Chytridiales</taxon>
        <taxon>Chytriomycetaceae</taxon>
        <taxon>Chytriomyces</taxon>
    </lineage>
</organism>
<dbReference type="PANTHER" id="PTHR48022">
    <property type="entry name" value="PLASTIDIC GLUCOSE TRANSPORTER 4"/>
    <property type="match status" value="1"/>
</dbReference>
<name>A0A507EW22_9FUNG</name>
<dbReference type="InterPro" id="IPR036259">
    <property type="entry name" value="MFS_trans_sf"/>
</dbReference>
<feature type="transmembrane region" description="Helical" evidence="7">
    <location>
        <begin position="186"/>
        <end position="207"/>
    </location>
</feature>
<feature type="transmembrane region" description="Helical" evidence="7">
    <location>
        <begin position="151"/>
        <end position="174"/>
    </location>
</feature>
<keyword evidence="5 7" id="KW-1133">Transmembrane helix</keyword>
<keyword evidence="4 7" id="KW-0812">Transmembrane</keyword>
<dbReference type="PROSITE" id="PS00217">
    <property type="entry name" value="SUGAR_TRANSPORT_2"/>
    <property type="match status" value="1"/>
</dbReference>
<feature type="transmembrane region" description="Helical" evidence="7">
    <location>
        <begin position="64"/>
        <end position="84"/>
    </location>
</feature>
<dbReference type="AlphaFoldDB" id="A0A507EW22"/>
<gene>
    <name evidence="9" type="ORF">CcCBS67573_g07231</name>
</gene>
<comment type="subcellular location">
    <subcellularLocation>
        <location evidence="1">Membrane</location>
        <topology evidence="1">Multi-pass membrane protein</topology>
    </subcellularLocation>
</comment>
<feature type="transmembrane region" description="Helical" evidence="7">
    <location>
        <begin position="121"/>
        <end position="139"/>
    </location>
</feature>
<dbReference type="OrthoDB" id="4044674at2759"/>
<dbReference type="InterPro" id="IPR005828">
    <property type="entry name" value="MFS_sugar_transport-like"/>
</dbReference>
<evidence type="ECO:0000256" key="1">
    <source>
        <dbReference type="ARBA" id="ARBA00004141"/>
    </source>
</evidence>
<dbReference type="PRINTS" id="PR00171">
    <property type="entry name" value="SUGRTRNSPORT"/>
</dbReference>
<accession>A0A507EW22</accession>
<dbReference type="InterPro" id="IPR020846">
    <property type="entry name" value="MFS_dom"/>
</dbReference>
<dbReference type="InterPro" id="IPR005829">
    <property type="entry name" value="Sugar_transporter_CS"/>
</dbReference>
<dbReference type="STRING" id="246404.A0A507EW22"/>
<keyword evidence="3" id="KW-0813">Transport</keyword>
<sequence>MSSSVNYNWLVSFAAGIGGLLFGYEIGVIGQVLGMEIFQTDFGMVNVVKGVRVDADNRPSIDGWITTTFLLGCIAGAAACSILADRIGRKYSIISSGAFFAVGGALQAAAGSLAVLLTGRVFSGLAIGIASMVVPLYIAETAPASTRGALTTIYQLMITFGIFVATAINCIIIKTVDNTSSLEWRLALGMQIIPAVLLVGLVSLIPFSPRWLAEKGRHDEGLEVIAKLRGLTTSDQAAIDEYNLIRAGSDADKAIGDASWAELFRGPNGRRMVIAIINQSLQQLTGIN</sequence>
<dbReference type="EMBL" id="QEAP01000362">
    <property type="protein sequence ID" value="TPX68283.1"/>
    <property type="molecule type" value="Genomic_DNA"/>
</dbReference>
<dbReference type="InterPro" id="IPR050360">
    <property type="entry name" value="MFS_Sugar_Transporters"/>
</dbReference>
<dbReference type="Proteomes" id="UP000320333">
    <property type="component" value="Unassembled WGS sequence"/>
</dbReference>
<evidence type="ECO:0000256" key="4">
    <source>
        <dbReference type="ARBA" id="ARBA00022692"/>
    </source>
</evidence>
<keyword evidence="10" id="KW-1185">Reference proteome</keyword>
<dbReference type="GO" id="GO:0005351">
    <property type="term" value="F:carbohydrate:proton symporter activity"/>
    <property type="evidence" value="ECO:0007669"/>
    <property type="project" value="TreeGrafter"/>
</dbReference>
<dbReference type="PROSITE" id="PS50850">
    <property type="entry name" value="MFS"/>
    <property type="match status" value="1"/>
</dbReference>
<feature type="non-terminal residue" evidence="9">
    <location>
        <position position="288"/>
    </location>
</feature>
<protein>
    <recommendedName>
        <fullName evidence="8">Major facilitator superfamily (MFS) profile domain-containing protein</fullName>
    </recommendedName>
</protein>
<comment type="caution">
    <text evidence="9">The sequence shown here is derived from an EMBL/GenBank/DDBJ whole genome shotgun (WGS) entry which is preliminary data.</text>
</comment>
<evidence type="ECO:0000256" key="3">
    <source>
        <dbReference type="ARBA" id="ARBA00022448"/>
    </source>
</evidence>
<comment type="similarity">
    <text evidence="2">Belongs to the major facilitator superfamily. Sugar transporter (TC 2.A.1.1) family.</text>
</comment>
<dbReference type="Pfam" id="PF00083">
    <property type="entry name" value="Sugar_tr"/>
    <property type="match status" value="1"/>
</dbReference>
<evidence type="ECO:0000256" key="2">
    <source>
        <dbReference type="ARBA" id="ARBA00010992"/>
    </source>
</evidence>
<feature type="domain" description="Major facilitator superfamily (MFS) profile" evidence="8">
    <location>
        <begin position="11"/>
        <end position="288"/>
    </location>
</feature>
<proteinExistence type="inferred from homology"/>
<evidence type="ECO:0000259" key="8">
    <source>
        <dbReference type="PROSITE" id="PS50850"/>
    </source>
</evidence>
<evidence type="ECO:0000313" key="10">
    <source>
        <dbReference type="Proteomes" id="UP000320333"/>
    </source>
</evidence>
<dbReference type="InterPro" id="IPR003663">
    <property type="entry name" value="Sugar/inositol_transpt"/>
</dbReference>
<keyword evidence="6 7" id="KW-0472">Membrane</keyword>
<evidence type="ECO:0000256" key="6">
    <source>
        <dbReference type="ARBA" id="ARBA00023136"/>
    </source>
</evidence>
<dbReference type="GO" id="GO:0016020">
    <property type="term" value="C:membrane"/>
    <property type="evidence" value="ECO:0007669"/>
    <property type="project" value="UniProtKB-SubCell"/>
</dbReference>
<dbReference type="SUPFAM" id="SSF103473">
    <property type="entry name" value="MFS general substrate transporter"/>
    <property type="match status" value="1"/>
</dbReference>
<feature type="transmembrane region" description="Helical" evidence="7">
    <location>
        <begin position="91"/>
        <end position="115"/>
    </location>
</feature>
<evidence type="ECO:0000256" key="5">
    <source>
        <dbReference type="ARBA" id="ARBA00022989"/>
    </source>
</evidence>
<feature type="transmembrane region" description="Helical" evidence="7">
    <location>
        <begin position="7"/>
        <end position="26"/>
    </location>
</feature>